<proteinExistence type="predicted"/>
<organism evidence="3 6">
    <name type="scientific">Ilex paraguariensis</name>
    <name type="common">yerba mate</name>
    <dbReference type="NCBI Taxonomy" id="185542"/>
    <lineage>
        <taxon>Eukaryota</taxon>
        <taxon>Viridiplantae</taxon>
        <taxon>Streptophyta</taxon>
        <taxon>Embryophyta</taxon>
        <taxon>Tracheophyta</taxon>
        <taxon>Spermatophyta</taxon>
        <taxon>Magnoliopsida</taxon>
        <taxon>eudicotyledons</taxon>
        <taxon>Gunneridae</taxon>
        <taxon>Pentapetalae</taxon>
        <taxon>asterids</taxon>
        <taxon>campanulids</taxon>
        <taxon>Aquifoliales</taxon>
        <taxon>Aquifoliaceae</taxon>
        <taxon>Ilex</taxon>
    </lineage>
</organism>
<dbReference type="AlphaFoldDB" id="A0ABC8TZS9"/>
<evidence type="ECO:0000313" key="6">
    <source>
        <dbReference type="Proteomes" id="UP001642360"/>
    </source>
</evidence>
<evidence type="ECO:0000313" key="5">
    <source>
        <dbReference type="EMBL" id="CAK9188084.1"/>
    </source>
</evidence>
<keyword evidence="1" id="KW-0472">Membrane</keyword>
<protein>
    <submittedName>
        <fullName evidence="3">Uncharacterized protein</fullName>
    </submittedName>
</protein>
<evidence type="ECO:0000313" key="2">
    <source>
        <dbReference type="EMBL" id="CAK9172424.1"/>
    </source>
</evidence>
<feature type="transmembrane region" description="Helical" evidence="1">
    <location>
        <begin position="6"/>
        <end position="23"/>
    </location>
</feature>
<gene>
    <name evidence="2" type="ORF">ILEXP_LOCUS42074</name>
    <name evidence="3" type="ORF">ILEXP_LOCUS44805</name>
    <name evidence="4" type="ORF">ILEXP_LOCUS51835</name>
    <name evidence="5" type="ORF">ILEXP_LOCUS58714</name>
</gene>
<dbReference type="Proteomes" id="UP001642360">
    <property type="component" value="Unassembled WGS sequence"/>
</dbReference>
<dbReference type="EMBL" id="CAUOFW020006507">
    <property type="protein sequence ID" value="CAK9175013.1"/>
    <property type="molecule type" value="Genomic_DNA"/>
</dbReference>
<evidence type="ECO:0000313" key="4">
    <source>
        <dbReference type="EMBL" id="CAK9181734.1"/>
    </source>
</evidence>
<name>A0ABC8TZS9_9AQUA</name>
<dbReference type="EMBL" id="CAUOFW020010279">
    <property type="protein sequence ID" value="CAK9188084.1"/>
    <property type="molecule type" value="Genomic_DNA"/>
</dbReference>
<dbReference type="PANTHER" id="PTHR33592">
    <property type="entry name" value="TRANSMEMBRANE PROTEIN"/>
    <property type="match status" value="1"/>
</dbReference>
<evidence type="ECO:0000256" key="1">
    <source>
        <dbReference type="SAM" id="Phobius"/>
    </source>
</evidence>
<sequence length="125" mass="13764">MAFHRNSYFTMLLILILIWDLGFRESLAMRPLDGEEWLQKNIMIQSLPRGSVPSSGSNPCTYIPGKSRGRCTLAENEMNFAGHSGHALPTFPEVMVHFAAAADELKGKVKIVDHLGTYKGLSSAA</sequence>
<dbReference type="PANTHER" id="PTHR33592:SF3">
    <property type="entry name" value="TRANSMEMBRANE PROTEIN"/>
    <property type="match status" value="1"/>
</dbReference>
<evidence type="ECO:0000313" key="3">
    <source>
        <dbReference type="EMBL" id="CAK9175013.1"/>
    </source>
</evidence>
<keyword evidence="1" id="KW-0812">Transmembrane</keyword>
<dbReference type="EMBL" id="CAUOFW020005980">
    <property type="protein sequence ID" value="CAK9172424.1"/>
    <property type="molecule type" value="Genomic_DNA"/>
</dbReference>
<comment type="caution">
    <text evidence="3">The sequence shown here is derived from an EMBL/GenBank/DDBJ whole genome shotgun (WGS) entry which is preliminary data.</text>
</comment>
<accession>A0ABC8TZS9</accession>
<dbReference type="EMBL" id="CAUOFW020008146">
    <property type="protein sequence ID" value="CAK9181734.1"/>
    <property type="molecule type" value="Genomic_DNA"/>
</dbReference>
<keyword evidence="6" id="KW-1185">Reference proteome</keyword>
<keyword evidence="1" id="KW-1133">Transmembrane helix</keyword>
<reference evidence="3 6" key="1">
    <citation type="submission" date="2024-02" db="EMBL/GenBank/DDBJ databases">
        <authorList>
            <person name="Vignale AGUSTIN F."/>
            <person name="Sosa J E."/>
            <person name="Modenutti C."/>
        </authorList>
    </citation>
    <scope>NUCLEOTIDE SEQUENCE [LARGE SCALE GENOMIC DNA]</scope>
</reference>